<dbReference type="RefSeq" id="XP_064673620.1">
    <property type="nucleotide sequence ID" value="XM_064813373.1"/>
</dbReference>
<accession>A0AAN6TLA9</accession>
<protein>
    <submittedName>
        <fullName evidence="1">Uncharacterized protein</fullName>
    </submittedName>
</protein>
<reference evidence="1" key="2">
    <citation type="submission" date="2023-05" db="EMBL/GenBank/DDBJ databases">
        <authorList>
            <consortium name="Lawrence Berkeley National Laboratory"/>
            <person name="Steindorff A."/>
            <person name="Hensen N."/>
            <person name="Bonometti L."/>
            <person name="Westerberg I."/>
            <person name="Brannstrom I.O."/>
            <person name="Guillou S."/>
            <person name="Cros-Aarteil S."/>
            <person name="Calhoun S."/>
            <person name="Haridas S."/>
            <person name="Kuo A."/>
            <person name="Mondo S."/>
            <person name="Pangilinan J."/>
            <person name="Riley R."/>
            <person name="Labutti K."/>
            <person name="Andreopoulos B."/>
            <person name="Lipzen A."/>
            <person name="Chen C."/>
            <person name="Yanf M."/>
            <person name="Daum C."/>
            <person name="Ng V."/>
            <person name="Clum A."/>
            <person name="Ohm R."/>
            <person name="Martin F."/>
            <person name="Silar P."/>
            <person name="Natvig D."/>
            <person name="Lalanne C."/>
            <person name="Gautier V."/>
            <person name="Ament-Velasquez S.L."/>
            <person name="Kruys A."/>
            <person name="Hutchinson M.I."/>
            <person name="Powell A.J."/>
            <person name="Barry K."/>
            <person name="Miller A.N."/>
            <person name="Grigoriev I.V."/>
            <person name="Debuchy R."/>
            <person name="Gladieux P."/>
            <person name="Thoren M.H."/>
            <person name="Johannesson H."/>
        </authorList>
    </citation>
    <scope>NUCLEOTIDE SEQUENCE</scope>
    <source>
        <strain evidence="1">CBS 508.74</strain>
    </source>
</reference>
<evidence type="ECO:0000313" key="1">
    <source>
        <dbReference type="EMBL" id="KAK4116050.1"/>
    </source>
</evidence>
<gene>
    <name evidence="1" type="ORF">N656DRAFT_765081</name>
</gene>
<reference evidence="1" key="1">
    <citation type="journal article" date="2023" name="Mol. Phylogenet. Evol.">
        <title>Genome-scale phylogeny and comparative genomics of the fungal order Sordariales.</title>
        <authorList>
            <person name="Hensen N."/>
            <person name="Bonometti L."/>
            <person name="Westerberg I."/>
            <person name="Brannstrom I.O."/>
            <person name="Guillou S."/>
            <person name="Cros-Aarteil S."/>
            <person name="Calhoun S."/>
            <person name="Haridas S."/>
            <person name="Kuo A."/>
            <person name="Mondo S."/>
            <person name="Pangilinan J."/>
            <person name="Riley R."/>
            <person name="LaButti K."/>
            <person name="Andreopoulos B."/>
            <person name="Lipzen A."/>
            <person name="Chen C."/>
            <person name="Yan M."/>
            <person name="Daum C."/>
            <person name="Ng V."/>
            <person name="Clum A."/>
            <person name="Steindorff A."/>
            <person name="Ohm R.A."/>
            <person name="Martin F."/>
            <person name="Silar P."/>
            <person name="Natvig D.O."/>
            <person name="Lalanne C."/>
            <person name="Gautier V."/>
            <person name="Ament-Velasquez S.L."/>
            <person name="Kruys A."/>
            <person name="Hutchinson M.I."/>
            <person name="Powell A.J."/>
            <person name="Barry K."/>
            <person name="Miller A.N."/>
            <person name="Grigoriev I.V."/>
            <person name="Debuchy R."/>
            <person name="Gladieux P."/>
            <person name="Hiltunen Thoren M."/>
            <person name="Johannesson H."/>
        </authorList>
    </citation>
    <scope>NUCLEOTIDE SEQUENCE</scope>
    <source>
        <strain evidence="1">CBS 508.74</strain>
    </source>
</reference>
<dbReference type="AlphaFoldDB" id="A0AAN6TLA9"/>
<name>A0AAN6TLA9_9PEZI</name>
<dbReference type="GeneID" id="89937498"/>
<sequence length="146" mass="16771">MLFLTSLFYHLFKSVMFRALREVGRAVRNTVAEGIHQYEQQQQQHQRQQYNTFPQGGYYNNTTLVPYRGQIPQPPPSSWPLLIEPDKTTPTFLFSRLLDAIFALAQSADTNTASQELLTPTRLAAVYDELGYPPEDNLAFLLFRDA</sequence>
<comment type="caution">
    <text evidence="1">The sequence shown here is derived from an EMBL/GenBank/DDBJ whole genome shotgun (WGS) entry which is preliminary data.</text>
</comment>
<organism evidence="1 2">
    <name type="scientific">Canariomyces notabilis</name>
    <dbReference type="NCBI Taxonomy" id="2074819"/>
    <lineage>
        <taxon>Eukaryota</taxon>
        <taxon>Fungi</taxon>
        <taxon>Dikarya</taxon>
        <taxon>Ascomycota</taxon>
        <taxon>Pezizomycotina</taxon>
        <taxon>Sordariomycetes</taxon>
        <taxon>Sordariomycetidae</taxon>
        <taxon>Sordariales</taxon>
        <taxon>Chaetomiaceae</taxon>
        <taxon>Canariomyces</taxon>
    </lineage>
</organism>
<evidence type="ECO:0000313" key="2">
    <source>
        <dbReference type="Proteomes" id="UP001302812"/>
    </source>
</evidence>
<keyword evidence="2" id="KW-1185">Reference proteome</keyword>
<dbReference type="EMBL" id="MU853333">
    <property type="protein sequence ID" value="KAK4116050.1"/>
    <property type="molecule type" value="Genomic_DNA"/>
</dbReference>
<proteinExistence type="predicted"/>
<dbReference type="Proteomes" id="UP001302812">
    <property type="component" value="Unassembled WGS sequence"/>
</dbReference>